<feature type="domain" description="PH" evidence="9">
    <location>
        <begin position="131"/>
        <end position="232"/>
    </location>
</feature>
<evidence type="ECO:0000256" key="4">
    <source>
        <dbReference type="ARBA" id="ARBA00022723"/>
    </source>
</evidence>
<evidence type="ECO:0000313" key="11">
    <source>
        <dbReference type="EMBL" id="KAK3586072.1"/>
    </source>
</evidence>
<dbReference type="Gene3D" id="2.30.29.30">
    <property type="entry name" value="Pleckstrin-homology domain (PH domain)/Phosphotyrosine-binding domain (PTB)"/>
    <property type="match status" value="2"/>
</dbReference>
<comment type="subcellular location">
    <subcellularLocation>
        <location evidence="1">Cytoplasm</location>
    </subcellularLocation>
</comment>
<dbReference type="Gene3D" id="1.10.220.150">
    <property type="entry name" value="Arf GTPase activating protein"/>
    <property type="match status" value="1"/>
</dbReference>
<reference evidence="11" key="2">
    <citation type="journal article" date="2021" name="Genome Biol. Evol.">
        <title>Developing a high-quality reference genome for a parasitic bivalve with doubly uniparental inheritance (Bivalvia: Unionida).</title>
        <authorList>
            <person name="Smith C.H."/>
        </authorList>
    </citation>
    <scope>NUCLEOTIDE SEQUENCE</scope>
    <source>
        <strain evidence="11">CHS0354</strain>
        <tissue evidence="11">Mantle</tissue>
    </source>
</reference>
<keyword evidence="7" id="KW-0862">Zinc</keyword>
<keyword evidence="5" id="KW-0677">Repeat</keyword>
<sequence length="382" mass="44523">MGSTRNKEVLIDLLQREGNNVCADCRDEEPEWASCNLGIFLCQVCAGIHRGLGTDISRVKSTRLDNWDDDQVKRMAEIGNEVANSKYERFLPMFYKRPTKEDVDIVRQQFIKAKYQRLEFCNIDKQASYNSPTKEGHLLKKGKYKTKFQSRKFILTRQDNKIKYYNKESAKQPKEDIELDDLNAVFVPEKMGNPNGLQLTYLKDGTTRNLFVYHESAQEIVSWYTAIRAAKFERRKVAFPDREDSELAKDLTTNFYCEGYLHKMGPNNEPYKKRWFTLDRRKMSYLEEPMSPFPKGEVFIGHQDGGYSVDIGGPDVKSNQGFPFTQKTPERLYILCAESHDDRERWIMALKKIIDTPLTPQDTRLATYLSSKRKSSFKLKMN</sequence>
<dbReference type="InterPro" id="IPR037849">
    <property type="entry name" value="PH1_ADAP"/>
</dbReference>
<evidence type="ECO:0000256" key="3">
    <source>
        <dbReference type="ARBA" id="ARBA00022490"/>
    </source>
</evidence>
<reference evidence="11" key="1">
    <citation type="journal article" date="2021" name="Genome Biol. Evol.">
        <title>A High-Quality Reference Genome for a Parasitic Bivalve with Doubly Uniparental Inheritance (Bivalvia: Unionida).</title>
        <authorList>
            <person name="Smith C.H."/>
        </authorList>
    </citation>
    <scope>NUCLEOTIDE SEQUENCE</scope>
    <source>
        <strain evidence="11">CHS0354</strain>
    </source>
</reference>
<dbReference type="SMART" id="SM00105">
    <property type="entry name" value="ArfGap"/>
    <property type="match status" value="1"/>
</dbReference>
<reference evidence="11" key="3">
    <citation type="submission" date="2023-05" db="EMBL/GenBank/DDBJ databases">
        <authorList>
            <person name="Smith C.H."/>
        </authorList>
    </citation>
    <scope>NUCLEOTIDE SEQUENCE</scope>
    <source>
        <strain evidence="11">CHS0354</strain>
        <tissue evidence="11">Mantle</tissue>
    </source>
</reference>
<dbReference type="PRINTS" id="PR00405">
    <property type="entry name" value="REVINTRACTNG"/>
</dbReference>
<dbReference type="GO" id="GO:0005547">
    <property type="term" value="F:phosphatidylinositol-3,4,5-trisphosphate binding"/>
    <property type="evidence" value="ECO:0007669"/>
    <property type="project" value="TreeGrafter"/>
</dbReference>
<dbReference type="AlphaFoldDB" id="A0AAE0S634"/>
<dbReference type="GO" id="GO:0008270">
    <property type="term" value="F:zinc ion binding"/>
    <property type="evidence" value="ECO:0007669"/>
    <property type="project" value="UniProtKB-KW"/>
</dbReference>
<dbReference type="InterPro" id="IPR001164">
    <property type="entry name" value="ArfGAP_dom"/>
</dbReference>
<dbReference type="Pfam" id="PF00169">
    <property type="entry name" value="PH"/>
    <property type="match status" value="2"/>
</dbReference>
<evidence type="ECO:0000256" key="1">
    <source>
        <dbReference type="ARBA" id="ARBA00004496"/>
    </source>
</evidence>
<evidence type="ECO:0000256" key="6">
    <source>
        <dbReference type="ARBA" id="ARBA00022771"/>
    </source>
</evidence>
<protein>
    <recommendedName>
        <fullName evidence="13">Arf-GAP with dual PH domain-containing protein 1</fullName>
    </recommendedName>
</protein>
<dbReference type="GO" id="GO:0005886">
    <property type="term" value="C:plasma membrane"/>
    <property type="evidence" value="ECO:0007669"/>
    <property type="project" value="TreeGrafter"/>
</dbReference>
<evidence type="ECO:0000256" key="8">
    <source>
        <dbReference type="PROSITE-ProRule" id="PRU00288"/>
    </source>
</evidence>
<keyword evidence="2" id="KW-0343">GTPase activation</keyword>
<evidence type="ECO:0008006" key="13">
    <source>
        <dbReference type="Google" id="ProtNLM"/>
    </source>
</evidence>
<dbReference type="InterPro" id="IPR037278">
    <property type="entry name" value="ARFGAP/RecO"/>
</dbReference>
<keyword evidence="4" id="KW-0479">Metal-binding</keyword>
<dbReference type="PANTHER" id="PTHR46021">
    <property type="entry name" value="ARF-GAP WITH DUAL PH DOMAIN-CONTAINING PROTEIN 1-LIKE PROTEIN"/>
    <property type="match status" value="1"/>
</dbReference>
<dbReference type="GO" id="GO:0005096">
    <property type="term" value="F:GTPase activator activity"/>
    <property type="evidence" value="ECO:0007669"/>
    <property type="project" value="UniProtKB-KW"/>
</dbReference>
<keyword evidence="12" id="KW-1185">Reference proteome</keyword>
<dbReference type="InterPro" id="IPR011993">
    <property type="entry name" value="PH-like_dom_sf"/>
</dbReference>
<evidence type="ECO:0000259" key="9">
    <source>
        <dbReference type="PROSITE" id="PS50003"/>
    </source>
</evidence>
<dbReference type="PROSITE" id="PS50003">
    <property type="entry name" value="PH_DOMAIN"/>
    <property type="match status" value="2"/>
</dbReference>
<gene>
    <name evidence="11" type="ORF">CHS0354_033194</name>
</gene>
<dbReference type="SMART" id="SM00233">
    <property type="entry name" value="PH"/>
    <property type="match status" value="2"/>
</dbReference>
<accession>A0AAE0S634</accession>
<keyword evidence="6 8" id="KW-0863">Zinc-finger</keyword>
<dbReference type="FunFam" id="2.30.29.30:FF:000080">
    <property type="entry name" value="Arf-GAP with dual PH domain-containing protein 1"/>
    <property type="match status" value="1"/>
</dbReference>
<dbReference type="InterPro" id="IPR001849">
    <property type="entry name" value="PH_domain"/>
</dbReference>
<keyword evidence="3" id="KW-0963">Cytoplasm</keyword>
<comment type="caution">
    <text evidence="11">The sequence shown here is derived from an EMBL/GenBank/DDBJ whole genome shotgun (WGS) entry which is preliminary data.</text>
</comment>
<dbReference type="FunFam" id="1.10.220.150:FF:000011">
    <property type="entry name" value="Arf-GAP with dual PH domain-containing protein 1"/>
    <property type="match status" value="1"/>
</dbReference>
<name>A0AAE0S634_9BIVA</name>
<dbReference type="GO" id="GO:0005737">
    <property type="term" value="C:cytoplasm"/>
    <property type="evidence" value="ECO:0007669"/>
    <property type="project" value="UniProtKB-SubCell"/>
</dbReference>
<dbReference type="InterPro" id="IPR052589">
    <property type="entry name" value="Arf-GAP_dual-PH_domain"/>
</dbReference>
<evidence type="ECO:0000256" key="5">
    <source>
        <dbReference type="ARBA" id="ARBA00022737"/>
    </source>
</evidence>
<evidence type="ECO:0000259" key="10">
    <source>
        <dbReference type="PROSITE" id="PS50115"/>
    </source>
</evidence>
<evidence type="ECO:0000256" key="2">
    <source>
        <dbReference type="ARBA" id="ARBA00022468"/>
    </source>
</evidence>
<dbReference type="Proteomes" id="UP001195483">
    <property type="component" value="Unassembled WGS sequence"/>
</dbReference>
<evidence type="ECO:0000256" key="7">
    <source>
        <dbReference type="ARBA" id="ARBA00022833"/>
    </source>
</evidence>
<dbReference type="GO" id="GO:1902936">
    <property type="term" value="F:phosphatidylinositol bisphosphate binding"/>
    <property type="evidence" value="ECO:0007669"/>
    <property type="project" value="InterPro"/>
</dbReference>
<dbReference type="CDD" id="cd08832">
    <property type="entry name" value="ArfGap_ADAP"/>
    <property type="match status" value="1"/>
</dbReference>
<evidence type="ECO:0000313" key="12">
    <source>
        <dbReference type="Proteomes" id="UP001195483"/>
    </source>
</evidence>
<organism evidence="11 12">
    <name type="scientific">Potamilus streckersoni</name>
    <dbReference type="NCBI Taxonomy" id="2493646"/>
    <lineage>
        <taxon>Eukaryota</taxon>
        <taxon>Metazoa</taxon>
        <taxon>Spiralia</taxon>
        <taxon>Lophotrochozoa</taxon>
        <taxon>Mollusca</taxon>
        <taxon>Bivalvia</taxon>
        <taxon>Autobranchia</taxon>
        <taxon>Heteroconchia</taxon>
        <taxon>Palaeoheterodonta</taxon>
        <taxon>Unionida</taxon>
        <taxon>Unionoidea</taxon>
        <taxon>Unionidae</taxon>
        <taxon>Ambleminae</taxon>
        <taxon>Lampsilini</taxon>
        <taxon>Potamilus</taxon>
    </lineage>
</organism>
<feature type="domain" description="PH" evidence="9">
    <location>
        <begin position="254"/>
        <end position="355"/>
    </location>
</feature>
<dbReference type="SUPFAM" id="SSF57863">
    <property type="entry name" value="ArfGap/RecO-like zinc finger"/>
    <property type="match status" value="1"/>
</dbReference>
<dbReference type="SUPFAM" id="SSF50729">
    <property type="entry name" value="PH domain-like"/>
    <property type="match status" value="2"/>
</dbReference>
<dbReference type="PROSITE" id="PS50115">
    <property type="entry name" value="ARFGAP"/>
    <property type="match status" value="1"/>
</dbReference>
<dbReference type="CDD" id="cd13252">
    <property type="entry name" value="PH1_ADAP"/>
    <property type="match status" value="1"/>
</dbReference>
<dbReference type="EMBL" id="JAEAOA010001951">
    <property type="protein sequence ID" value="KAK3586072.1"/>
    <property type="molecule type" value="Genomic_DNA"/>
</dbReference>
<dbReference type="FunFam" id="2.30.29.30:FF:000099">
    <property type="entry name" value="Arf-GAP with dual PH domain-containing protein 1"/>
    <property type="match status" value="1"/>
</dbReference>
<feature type="domain" description="Arf-GAP" evidence="10">
    <location>
        <begin position="7"/>
        <end position="130"/>
    </location>
</feature>
<dbReference type="Pfam" id="PF01412">
    <property type="entry name" value="ArfGap"/>
    <property type="match status" value="1"/>
</dbReference>
<proteinExistence type="predicted"/>
<dbReference type="PANTHER" id="PTHR46021:SF2">
    <property type="entry name" value="ARF-GAP WITH DUAL PH DOMAIN-CONTAINING PROTEIN 1"/>
    <property type="match status" value="1"/>
</dbReference>
<dbReference type="InterPro" id="IPR038508">
    <property type="entry name" value="ArfGAP_dom_sf"/>
</dbReference>